<dbReference type="SUPFAM" id="SSF53067">
    <property type="entry name" value="Actin-like ATPase domain"/>
    <property type="match status" value="2"/>
</dbReference>
<dbReference type="Proteomes" id="UP000325614">
    <property type="component" value="Chromosome"/>
</dbReference>
<dbReference type="InterPro" id="IPR002731">
    <property type="entry name" value="ATPase_BadF"/>
</dbReference>
<dbReference type="InterPro" id="IPR043129">
    <property type="entry name" value="ATPase_NBD"/>
</dbReference>
<sequence length="300" mass="31000">MGLGLGIDAGGTATRWRLVDGEGACIAQGSAEPLTGHLFTPAAEERAKRIGAALAGAVVRTGRPAGIVAGITGLTRSTPAEATMRGILADAFGLPQARVFVAEDMWIAYLSHFALGEGILVYGGTGSIGYYLSPDKEAIRVGGRGNLIDDGGSGFWIAREALKAVLRKEEESPGEGWSAPLGAALAKALGGTEWDTVRTFVYGGDRGRIGLLARAVADAAQAGDLLSLNILREAGRELARLANSLIKRVGPRPVALVGGGTRLHPIIGAAFREELRAPVDVIDTDVDAAMTAARLAALVE</sequence>
<evidence type="ECO:0000313" key="2">
    <source>
        <dbReference type="EMBL" id="QFU17760.1"/>
    </source>
</evidence>
<proteinExistence type="predicted"/>
<gene>
    <name evidence="2" type="ORF">GDR74_16905</name>
</gene>
<evidence type="ECO:0000259" key="1">
    <source>
        <dbReference type="Pfam" id="PF01869"/>
    </source>
</evidence>
<accession>A0A5P9K231</accession>
<dbReference type="PANTHER" id="PTHR43190:SF3">
    <property type="entry name" value="N-ACETYL-D-GLUCOSAMINE KINASE"/>
    <property type="match status" value="1"/>
</dbReference>
<feature type="domain" description="ATPase BadF/BadG/BcrA/BcrD type" evidence="1">
    <location>
        <begin position="5"/>
        <end position="292"/>
    </location>
</feature>
<organism evidence="2 3">
    <name type="scientific">Microvirga thermotolerans</name>
    <dbReference type="NCBI Taxonomy" id="2651334"/>
    <lineage>
        <taxon>Bacteria</taxon>
        <taxon>Pseudomonadati</taxon>
        <taxon>Pseudomonadota</taxon>
        <taxon>Alphaproteobacteria</taxon>
        <taxon>Hyphomicrobiales</taxon>
        <taxon>Methylobacteriaceae</taxon>
        <taxon>Microvirga</taxon>
    </lineage>
</organism>
<dbReference type="PANTHER" id="PTHR43190">
    <property type="entry name" value="N-ACETYL-D-GLUCOSAMINE KINASE"/>
    <property type="match status" value="1"/>
</dbReference>
<dbReference type="EMBL" id="CP045423">
    <property type="protein sequence ID" value="QFU17760.1"/>
    <property type="molecule type" value="Genomic_DNA"/>
</dbReference>
<protein>
    <submittedName>
        <fullName evidence="2">ATPase</fullName>
    </submittedName>
</protein>
<dbReference type="Gene3D" id="3.30.420.40">
    <property type="match status" value="2"/>
</dbReference>
<dbReference type="InterPro" id="IPR052519">
    <property type="entry name" value="Euk-type_GlcNAc_Kinase"/>
</dbReference>
<dbReference type="KEGG" id="mico:GDR74_16905"/>
<name>A0A5P9K231_9HYPH</name>
<reference evidence="2 3" key="1">
    <citation type="submission" date="2019-10" db="EMBL/GenBank/DDBJ databases">
        <title>Isolation, Identification of Microvirga thermotolerans HR1, a novel thermophilic bacterium and Comparative Genomics of the genus Microvirga.</title>
        <authorList>
            <person name="Li J."/>
            <person name="Zhang W."/>
            <person name="Lin M."/>
            <person name="Wang J."/>
        </authorList>
    </citation>
    <scope>NUCLEOTIDE SEQUENCE [LARGE SCALE GENOMIC DNA]</scope>
    <source>
        <strain evidence="2 3">HR1</strain>
    </source>
</reference>
<dbReference type="RefSeq" id="WP_152587391.1">
    <property type="nucleotide sequence ID" value="NZ_CP045423.1"/>
</dbReference>
<keyword evidence="3" id="KW-1185">Reference proteome</keyword>
<dbReference type="Pfam" id="PF01869">
    <property type="entry name" value="BcrAD_BadFG"/>
    <property type="match status" value="1"/>
</dbReference>
<dbReference type="AlphaFoldDB" id="A0A5P9K231"/>
<evidence type="ECO:0000313" key="3">
    <source>
        <dbReference type="Proteomes" id="UP000325614"/>
    </source>
</evidence>